<dbReference type="InterPro" id="IPR013228">
    <property type="entry name" value="PE-PPE_C"/>
</dbReference>
<feature type="domain" description="PE-PPE" evidence="2">
    <location>
        <begin position="65"/>
        <end position="285"/>
    </location>
</feature>
<feature type="signal peptide" evidence="1">
    <location>
        <begin position="1"/>
        <end position="17"/>
    </location>
</feature>
<evidence type="ECO:0000259" key="2">
    <source>
        <dbReference type="Pfam" id="PF08237"/>
    </source>
</evidence>
<dbReference type="InterPro" id="IPR029058">
    <property type="entry name" value="AB_hydrolase_fold"/>
</dbReference>
<evidence type="ECO:0000313" key="4">
    <source>
        <dbReference type="Proteomes" id="UP000320513"/>
    </source>
</evidence>
<evidence type="ECO:0000256" key="1">
    <source>
        <dbReference type="SAM" id="SignalP"/>
    </source>
</evidence>
<dbReference type="Proteomes" id="UP000320513">
    <property type="component" value="Unassembled WGS sequence"/>
</dbReference>
<dbReference type="Gene3D" id="3.40.50.1820">
    <property type="entry name" value="alpha/beta hydrolase"/>
    <property type="match status" value="1"/>
</dbReference>
<accession>A0A557Y0X4</accession>
<evidence type="ECO:0000313" key="3">
    <source>
        <dbReference type="EMBL" id="TVS92239.1"/>
    </source>
</evidence>
<gene>
    <name evidence="3" type="ORF">FPZ47_01060</name>
</gene>
<dbReference type="Pfam" id="PF08237">
    <property type="entry name" value="PE-PPE"/>
    <property type="match status" value="1"/>
</dbReference>
<sequence>MNRLLVGAVTAVLTTWAAPFGDGVASADTALIVPGTEPSPYKPLRSLYHFDPATQPDIGANYYSPEATRRVIAYPGSFWPLTGWQSPTVGNSVATGADNLDAAIRGTGGPISVAGLSQGALALDREQARLANDPTAPPPGQLTFIKAGDPDNLLSRAFKPGTHVPVIDYTVPAPVESQYDTVNVVGQYDIFSDPPNHVGNLLADLNAVAAGGYYGHSATAFSDPARVAPWDVTTTTNSLGATTTTYLIRGGQLPLVRALVDMAGLPPEAAGTLDAVLRPMIDRAYAPGPAPSANPVRLLGGVGHAPAIAPSISIPLSSTTTGVSAATAATNALRGARALRGGKGVLGTIRRLLPKRK</sequence>
<organism evidence="3 4">
    <name type="scientific">Mycobacterium helveticum</name>
    <dbReference type="NCBI Taxonomy" id="2592811"/>
    <lineage>
        <taxon>Bacteria</taxon>
        <taxon>Bacillati</taxon>
        <taxon>Actinomycetota</taxon>
        <taxon>Actinomycetes</taxon>
        <taxon>Mycobacteriales</taxon>
        <taxon>Mycobacteriaceae</taxon>
        <taxon>Mycobacterium</taxon>
    </lineage>
</organism>
<dbReference type="OrthoDB" id="4749975at2"/>
<feature type="chain" id="PRO_5038929566" evidence="1">
    <location>
        <begin position="18"/>
        <end position="357"/>
    </location>
</feature>
<keyword evidence="1" id="KW-0732">Signal</keyword>
<name>A0A557Y0X4_9MYCO</name>
<dbReference type="RefSeq" id="WP_144948064.1">
    <property type="nucleotide sequence ID" value="NZ_VMQU01000003.1"/>
</dbReference>
<dbReference type="AlphaFoldDB" id="A0A557Y0X4"/>
<protein>
    <submittedName>
        <fullName evidence="3">PE-PPE domain-containing protein</fullName>
    </submittedName>
</protein>
<dbReference type="EMBL" id="VMQU01000003">
    <property type="protein sequence ID" value="TVS92239.1"/>
    <property type="molecule type" value="Genomic_DNA"/>
</dbReference>
<proteinExistence type="predicted"/>
<comment type="caution">
    <text evidence="3">The sequence shown here is derived from an EMBL/GenBank/DDBJ whole genome shotgun (WGS) entry which is preliminary data.</text>
</comment>
<reference evidence="3 4" key="1">
    <citation type="submission" date="2019-07" db="EMBL/GenBank/DDBJ databases">
        <title>New Mycobacterium species.</title>
        <authorList>
            <person name="Tortoli E."/>
            <person name="Ghielmetti G."/>
            <person name="Friedel U."/>
            <person name="Trovato A."/>
        </authorList>
    </citation>
    <scope>NUCLEOTIDE SEQUENCE [LARGE SCALE GENOMIC DNA]</scope>
    <source>
        <strain evidence="3 4">16-83</strain>
    </source>
</reference>
<keyword evidence="4" id="KW-1185">Reference proteome</keyword>